<feature type="domain" description="Immunoglobulin" evidence="2">
    <location>
        <begin position="58"/>
        <end position="125"/>
    </location>
</feature>
<feature type="domain" description="Immunoglobulin" evidence="2">
    <location>
        <begin position="156"/>
        <end position="224"/>
    </location>
</feature>
<evidence type="ECO:0000259" key="2">
    <source>
        <dbReference type="SMART" id="SM00409"/>
    </source>
</evidence>
<dbReference type="InterPro" id="IPR026444">
    <property type="entry name" value="Secre_tail"/>
</dbReference>
<evidence type="ECO:0000313" key="3">
    <source>
        <dbReference type="EMBL" id="RKR08107.1"/>
    </source>
</evidence>
<feature type="domain" description="Immunoglobulin" evidence="2">
    <location>
        <begin position="249"/>
        <end position="315"/>
    </location>
</feature>
<dbReference type="SMART" id="SM00409">
    <property type="entry name" value="IG"/>
    <property type="match status" value="4"/>
</dbReference>
<dbReference type="Proteomes" id="UP000269412">
    <property type="component" value="Unassembled WGS sequence"/>
</dbReference>
<feature type="non-terminal residue" evidence="3">
    <location>
        <position position="1"/>
    </location>
</feature>
<reference evidence="3 4" key="1">
    <citation type="submission" date="2018-10" db="EMBL/GenBank/DDBJ databases">
        <title>Genomic Encyclopedia of Archaeal and Bacterial Type Strains, Phase II (KMG-II): from individual species to whole genera.</title>
        <authorList>
            <person name="Goeker M."/>
        </authorList>
    </citation>
    <scope>NUCLEOTIDE SEQUENCE [LARGE SCALE GENOMIC DNA]</scope>
    <source>
        <strain evidence="3 4">DSM 25230</strain>
    </source>
</reference>
<gene>
    <name evidence="3" type="ORF">CLV91_2877</name>
</gene>
<dbReference type="EMBL" id="RBIQ01000010">
    <property type="protein sequence ID" value="RKR08107.1"/>
    <property type="molecule type" value="Genomic_DNA"/>
</dbReference>
<keyword evidence="1" id="KW-0732">Signal</keyword>
<sequence length="505" mass="53752">FVSNEDAGQYVLTTIDGCITVINLNVSGNCDPGDTPISAEWRIGGSGNPYESESEGVNASITADNGQEVRLSILPNGLGYKVITPNGGIIENLTGDYIITNVTNDNTGLYLLESDQGCSVAIDVTINQVVCDATTLRAEWSLDGGNTYNEAPDNLPVTIEANTGDNVILSMIPNGITFTVSLNGVEVYSGVGDYILGNIGFSDSGVYVITSSEGCSTSIDLDVIGELEPCLPERSIPEYRINGNWQSGSTELSLELGTSLMLSMLPNNIDVSITLPNGDVVGDDYSLGNIGFSDSGVYVITSSEGCSTSIDLDVIGELEPCLPERSIPEYRINGNWQSGSTELSLELGTSLMLSMLPNNIDVSITLPNGDVVGDDYSLGNIGFSDSGVYVITSSEGCSTSIDLEIFDSVSLKFNSKEKTSVNNNEVLIYPNPTASIINIDLSSKLNEALDVRVINSSGQVAYFVNYNKDHKAIEKLNLGTLSDGVYLIIIEGINYKISKSVILKK</sequence>
<organism evidence="3 4">
    <name type="scientific">Maribacter vaceletii</name>
    <dbReference type="NCBI Taxonomy" id="1206816"/>
    <lineage>
        <taxon>Bacteria</taxon>
        <taxon>Pseudomonadati</taxon>
        <taxon>Bacteroidota</taxon>
        <taxon>Flavobacteriia</taxon>
        <taxon>Flavobacteriales</taxon>
        <taxon>Flavobacteriaceae</taxon>
        <taxon>Maribacter</taxon>
    </lineage>
</organism>
<dbReference type="NCBIfam" id="TIGR04183">
    <property type="entry name" value="Por_Secre_tail"/>
    <property type="match status" value="1"/>
</dbReference>
<evidence type="ECO:0000313" key="4">
    <source>
        <dbReference type="Proteomes" id="UP000269412"/>
    </source>
</evidence>
<dbReference type="AlphaFoldDB" id="A0A495DWW5"/>
<dbReference type="RefSeq" id="WP_147406426.1">
    <property type="nucleotide sequence ID" value="NZ_RBIQ01000010.1"/>
</dbReference>
<dbReference type="OrthoDB" id="9761875at2"/>
<keyword evidence="4" id="KW-1185">Reference proteome</keyword>
<evidence type="ECO:0000256" key="1">
    <source>
        <dbReference type="ARBA" id="ARBA00022729"/>
    </source>
</evidence>
<proteinExistence type="predicted"/>
<protein>
    <submittedName>
        <fullName evidence="3">Putative secreted protein (Por secretion system target)</fullName>
    </submittedName>
</protein>
<comment type="caution">
    <text evidence="3">The sequence shown here is derived from an EMBL/GenBank/DDBJ whole genome shotgun (WGS) entry which is preliminary data.</text>
</comment>
<dbReference type="Pfam" id="PF18962">
    <property type="entry name" value="Por_Secre_tail"/>
    <property type="match status" value="1"/>
</dbReference>
<dbReference type="InterPro" id="IPR003599">
    <property type="entry name" value="Ig_sub"/>
</dbReference>
<name>A0A495DWW5_9FLAO</name>
<feature type="domain" description="Immunoglobulin" evidence="2">
    <location>
        <begin position="340"/>
        <end position="406"/>
    </location>
</feature>
<accession>A0A495DWW5</accession>